<evidence type="ECO:0008006" key="4">
    <source>
        <dbReference type="Google" id="ProtNLM"/>
    </source>
</evidence>
<evidence type="ECO:0000313" key="3">
    <source>
        <dbReference type="Proteomes" id="UP001497493"/>
    </source>
</evidence>
<feature type="transmembrane region" description="Helical" evidence="1">
    <location>
        <begin position="52"/>
        <end position="71"/>
    </location>
</feature>
<evidence type="ECO:0000313" key="2">
    <source>
        <dbReference type="EMBL" id="CAL1240850.1"/>
    </source>
</evidence>
<feature type="transmembrane region" description="Helical" evidence="1">
    <location>
        <begin position="383"/>
        <end position="403"/>
    </location>
</feature>
<reference evidence="2 3" key="1">
    <citation type="submission" date="2024-04" db="EMBL/GenBank/DDBJ databases">
        <authorList>
            <person name="Cremers G."/>
        </authorList>
    </citation>
    <scope>NUCLEOTIDE SEQUENCE [LARGE SCALE GENOMIC DNA]</scope>
    <source>
        <strain evidence="2">MeCH1-AG</strain>
    </source>
</reference>
<keyword evidence="1" id="KW-0472">Membrane</keyword>
<keyword evidence="3" id="KW-1185">Reference proteome</keyword>
<dbReference type="EMBL" id="OZ026884">
    <property type="protein sequence ID" value="CAL1240850.1"/>
    <property type="molecule type" value="Genomic_DNA"/>
</dbReference>
<feature type="transmembrane region" description="Helical" evidence="1">
    <location>
        <begin position="350"/>
        <end position="371"/>
    </location>
</feature>
<proteinExistence type="predicted"/>
<feature type="transmembrane region" description="Helical" evidence="1">
    <location>
        <begin position="189"/>
        <end position="212"/>
    </location>
</feature>
<feature type="transmembrane region" description="Helical" evidence="1">
    <location>
        <begin position="259"/>
        <end position="277"/>
    </location>
</feature>
<dbReference type="RefSeq" id="WP_348757411.1">
    <property type="nucleotide sequence ID" value="NZ_OZ026884.1"/>
</dbReference>
<feature type="transmembrane region" description="Helical" evidence="1">
    <location>
        <begin position="78"/>
        <end position="96"/>
    </location>
</feature>
<name>A0ABP1CC11_9GAMM</name>
<feature type="transmembrane region" description="Helical" evidence="1">
    <location>
        <begin position="224"/>
        <end position="253"/>
    </location>
</feature>
<sequence>MSHSLSTPSIPLPAAPADLARRPIELASLLLYAPLFSATLLAKVSVPPFSQLGLGIAFLFIFLAVGLGMLLGRMRFEGRRTALFLLLIGFFGSLLAVRGEPFSFSSLALLIALHAAYMFQIPRAGDNTGRALATFLDLAGFLAWCGIAQFFLQFVVPAEWVFPIENFLPAAFRVELFNSQGPLSYGSSIYRANGVFLLEPSFFSQLLAVAIVTELCTRNRLSRFPLYGLALLVSYSGTGLMVLALCLPLMVILWQRWDLLLVGALALLLLMAFGEALNLDLFAKRANEFGATGSSAFARFVGGFYLFDQFLWHDTWRTLFGFGPGTYKFYAAQALYPASEMPLFKMVLEFGLVGSALYFGFLYYCVFASAAPPLVRLAIGMTFLLNGNYVPFMHGLALSLLVWTSPAAPAPGGRDPNTVFAHS</sequence>
<keyword evidence="1" id="KW-0812">Transmembrane</keyword>
<keyword evidence="1" id="KW-1133">Transmembrane helix</keyword>
<protein>
    <recommendedName>
        <fullName evidence="4">Polymerase</fullName>
    </recommendedName>
</protein>
<feature type="transmembrane region" description="Helical" evidence="1">
    <location>
        <begin position="131"/>
        <end position="152"/>
    </location>
</feature>
<feature type="transmembrane region" description="Helical" evidence="1">
    <location>
        <begin position="102"/>
        <end position="119"/>
    </location>
</feature>
<gene>
    <name evidence="2" type="ORF">MECH1_V1_2074</name>
</gene>
<accession>A0ABP1CC11</accession>
<dbReference type="Proteomes" id="UP001497493">
    <property type="component" value="Chromosome"/>
</dbReference>
<organism evidence="2 3">
    <name type="scientific">Candidatus Methylocalor cossyra</name>
    <dbReference type="NCBI Taxonomy" id="3108543"/>
    <lineage>
        <taxon>Bacteria</taxon>
        <taxon>Pseudomonadati</taxon>
        <taxon>Pseudomonadota</taxon>
        <taxon>Gammaproteobacteria</taxon>
        <taxon>Methylococcales</taxon>
        <taxon>Methylococcaceae</taxon>
        <taxon>Candidatus Methylocalor</taxon>
    </lineage>
</organism>
<evidence type="ECO:0000256" key="1">
    <source>
        <dbReference type="SAM" id="Phobius"/>
    </source>
</evidence>
<feature type="transmembrane region" description="Helical" evidence="1">
    <location>
        <begin position="289"/>
        <end position="307"/>
    </location>
</feature>